<dbReference type="Gene3D" id="3.30.450.20">
    <property type="entry name" value="PAS domain"/>
    <property type="match status" value="2"/>
</dbReference>
<organism evidence="4 5">
    <name type="scientific">Pandoraea pneumonica</name>
    <dbReference type="NCBI Taxonomy" id="2508299"/>
    <lineage>
        <taxon>Bacteria</taxon>
        <taxon>Pseudomonadati</taxon>
        <taxon>Pseudomonadota</taxon>
        <taxon>Betaproteobacteria</taxon>
        <taxon>Burkholderiales</taxon>
        <taxon>Burkholderiaceae</taxon>
        <taxon>Pandoraea</taxon>
    </lineage>
</organism>
<dbReference type="CDD" id="cd12915">
    <property type="entry name" value="PDC2_DGC_like"/>
    <property type="match status" value="1"/>
</dbReference>
<evidence type="ECO:0000259" key="2">
    <source>
        <dbReference type="PROSITE" id="PS50883"/>
    </source>
</evidence>
<keyword evidence="1" id="KW-1133">Transmembrane helix</keyword>
<dbReference type="RefSeq" id="WP_150677530.1">
    <property type="nucleotide sequence ID" value="NZ_CABPSK010000001.1"/>
</dbReference>
<reference evidence="4 5" key="1">
    <citation type="submission" date="2019-08" db="EMBL/GenBank/DDBJ databases">
        <authorList>
            <person name="Peeters C."/>
        </authorList>
    </citation>
    <scope>NUCLEOTIDE SEQUENCE [LARGE SCALE GENOMIC DNA]</scope>
    <source>
        <strain evidence="4 5">LMG 31114</strain>
    </source>
</reference>
<dbReference type="CDD" id="cd12914">
    <property type="entry name" value="PDC1_DGC_like"/>
    <property type="match status" value="1"/>
</dbReference>
<proteinExistence type="predicted"/>
<dbReference type="Gene3D" id="3.30.70.270">
    <property type="match status" value="1"/>
</dbReference>
<dbReference type="AlphaFoldDB" id="A0A5E4RAV8"/>
<name>A0A5E4RAV8_9BURK</name>
<feature type="transmembrane region" description="Helical" evidence="1">
    <location>
        <begin position="293"/>
        <end position="316"/>
    </location>
</feature>
<dbReference type="InterPro" id="IPR029787">
    <property type="entry name" value="Nucleotide_cyclase"/>
</dbReference>
<dbReference type="Pfam" id="PF00990">
    <property type="entry name" value="GGDEF"/>
    <property type="match status" value="1"/>
</dbReference>
<gene>
    <name evidence="4" type="ORF">PPN31114_00043</name>
</gene>
<dbReference type="SMART" id="SM00267">
    <property type="entry name" value="GGDEF"/>
    <property type="match status" value="1"/>
</dbReference>
<keyword evidence="1" id="KW-0812">Transmembrane</keyword>
<dbReference type="InterPro" id="IPR043128">
    <property type="entry name" value="Rev_trsase/Diguanyl_cyclase"/>
</dbReference>
<evidence type="ECO:0000313" key="4">
    <source>
        <dbReference type="EMBL" id="VVD59921.1"/>
    </source>
</evidence>
<feature type="transmembrane region" description="Helical" evidence="1">
    <location>
        <begin position="20"/>
        <end position="41"/>
    </location>
</feature>
<keyword evidence="4" id="KW-0378">Hydrolase</keyword>
<evidence type="ECO:0000256" key="1">
    <source>
        <dbReference type="SAM" id="Phobius"/>
    </source>
</evidence>
<dbReference type="SUPFAM" id="SSF55073">
    <property type="entry name" value="Nucleotide cyclase"/>
    <property type="match status" value="1"/>
</dbReference>
<dbReference type="GeneID" id="300402127"/>
<dbReference type="SMART" id="SM00052">
    <property type="entry name" value="EAL"/>
    <property type="match status" value="1"/>
</dbReference>
<accession>A0A5E4RAV8</accession>
<dbReference type="InterPro" id="IPR052155">
    <property type="entry name" value="Biofilm_reg_signaling"/>
</dbReference>
<protein>
    <submittedName>
        <fullName evidence="4">dGTP triphosphohydrolase</fullName>
    </submittedName>
</protein>
<dbReference type="PANTHER" id="PTHR44757">
    <property type="entry name" value="DIGUANYLATE CYCLASE DGCP"/>
    <property type="match status" value="1"/>
</dbReference>
<feature type="domain" description="EAL" evidence="2">
    <location>
        <begin position="501"/>
        <end position="755"/>
    </location>
</feature>
<dbReference type="SUPFAM" id="SSF141868">
    <property type="entry name" value="EAL domain-like"/>
    <property type="match status" value="1"/>
</dbReference>
<keyword evidence="1" id="KW-0472">Membrane</keyword>
<evidence type="ECO:0000313" key="5">
    <source>
        <dbReference type="Proteomes" id="UP000366945"/>
    </source>
</evidence>
<sequence>MVEPSTTGARRGRWTTSYRSIVAILIFGFLILVLVWTAVLWRISIEHKAILRDAAASASTVANALEQQTLRAIRQVDQITRFVKYEFEHHRSEFNLNATMDAGIVADRHMVLVSLADAKGNITAATIPERSTSGVSIADREHFRVHVDDTNESLFISHPVFGRVSHKWVLQFSRRLNNPDGSFAGVVVVSQEPSYFTADFYTNAVLGQYGQIAVIADDGTLLARSTGASVAVTGSGELPPFPAAQRISGVQRDPIDGVERVVAYRHLGDYPLAVQVGLSMDEELAEYRHVERVYLTMATFVSVALVVFFGLIAYLMQRLIGRDQQLTRLISYDALTGLPNRYALMESLRNDLSDTGSVGKVALLHIDLDNFKSVNDTLGHAQGDEIIRQVSERFATRVPPEALLARFAGDEFMVVLRGDDAVAHAEPLAETLLAALKAPMVADSTSFALHASIGVTFWSKPEETEADLIKKADLAMYSAKEAGKSVVRVYSQQMTYQAHQLVVWERQMEQALANGEFFLAYQPIVALESDCICGMEALIRWRHPERGVIAAGEFIPLAETTGQIVAIGEFALAQACRQLAAWRDTPMASLRLAVNVSSVQFWRGDICELVERYVKEYEIGPSLLELEITESVMVKNPALVESKINQLKRTGVRIALDDFGTGYSSLSYLTRFAVDTLKVDRSFVESIPDSSRSCLMISNIVNIARSLGIELIVEGVENERQLAWLRHFVPLAAQGYWFSRPVEIEQMDSVIARFGICG</sequence>
<dbReference type="Gene3D" id="3.20.20.450">
    <property type="entry name" value="EAL domain"/>
    <property type="match status" value="1"/>
</dbReference>
<evidence type="ECO:0000259" key="3">
    <source>
        <dbReference type="PROSITE" id="PS50887"/>
    </source>
</evidence>
<keyword evidence="5" id="KW-1185">Reference proteome</keyword>
<dbReference type="InterPro" id="IPR035919">
    <property type="entry name" value="EAL_sf"/>
</dbReference>
<dbReference type="NCBIfam" id="TIGR00254">
    <property type="entry name" value="GGDEF"/>
    <property type="match status" value="1"/>
</dbReference>
<dbReference type="CDD" id="cd01949">
    <property type="entry name" value="GGDEF"/>
    <property type="match status" value="1"/>
</dbReference>
<dbReference type="EMBL" id="CABPSK010000001">
    <property type="protein sequence ID" value="VVD59921.1"/>
    <property type="molecule type" value="Genomic_DNA"/>
</dbReference>
<dbReference type="GO" id="GO:0016787">
    <property type="term" value="F:hydrolase activity"/>
    <property type="evidence" value="ECO:0007669"/>
    <property type="project" value="UniProtKB-KW"/>
</dbReference>
<dbReference type="OrthoDB" id="9813903at2"/>
<dbReference type="Pfam" id="PF00563">
    <property type="entry name" value="EAL"/>
    <property type="match status" value="1"/>
</dbReference>
<dbReference type="PROSITE" id="PS50883">
    <property type="entry name" value="EAL"/>
    <property type="match status" value="1"/>
</dbReference>
<dbReference type="InterPro" id="IPR000160">
    <property type="entry name" value="GGDEF_dom"/>
</dbReference>
<dbReference type="CDD" id="cd01948">
    <property type="entry name" value="EAL"/>
    <property type="match status" value="1"/>
</dbReference>
<dbReference type="PANTHER" id="PTHR44757:SF2">
    <property type="entry name" value="BIOFILM ARCHITECTURE MAINTENANCE PROTEIN MBAA"/>
    <property type="match status" value="1"/>
</dbReference>
<dbReference type="InterPro" id="IPR001633">
    <property type="entry name" value="EAL_dom"/>
</dbReference>
<dbReference type="Proteomes" id="UP000366945">
    <property type="component" value="Unassembled WGS sequence"/>
</dbReference>
<dbReference type="PROSITE" id="PS50887">
    <property type="entry name" value="GGDEF"/>
    <property type="match status" value="1"/>
</dbReference>
<feature type="domain" description="GGDEF" evidence="3">
    <location>
        <begin position="359"/>
        <end position="492"/>
    </location>
</feature>